<feature type="domain" description="GS beta-grasp" evidence="18">
    <location>
        <begin position="38"/>
        <end position="122"/>
    </location>
</feature>
<dbReference type="SUPFAM" id="SSF54368">
    <property type="entry name" value="Glutamine synthetase, N-terminal domain"/>
    <property type="match status" value="1"/>
</dbReference>
<feature type="domain" description="GS catalytic" evidence="19">
    <location>
        <begin position="130"/>
        <end position="499"/>
    </location>
</feature>
<evidence type="ECO:0000256" key="3">
    <source>
        <dbReference type="ARBA" id="ARBA00011354"/>
    </source>
</evidence>
<dbReference type="KEGG" id="bnm:BALAC2494_01665"/>
<dbReference type="Gene3D" id="3.30.590.10">
    <property type="entry name" value="Glutamine synthetase/guanido kinase, catalytic domain"/>
    <property type="match status" value="1"/>
</dbReference>
<proteinExistence type="inferred from homology"/>
<keyword evidence="7 17" id="KW-0436">Ligase</keyword>
<keyword evidence="8 12" id="KW-0547">Nucleotide-binding</keyword>
<feature type="binding site" evidence="12">
    <location>
        <begin position="252"/>
        <end position="254"/>
    </location>
    <ligand>
        <name>ATP</name>
        <dbReference type="ChEBI" id="CHEBI:30616"/>
    </ligand>
</feature>
<evidence type="ECO:0000256" key="9">
    <source>
        <dbReference type="ARBA" id="ARBA00022840"/>
    </source>
</evidence>
<evidence type="ECO:0000256" key="10">
    <source>
        <dbReference type="ARBA" id="ARBA00049436"/>
    </source>
</evidence>
<comment type="similarity">
    <text evidence="2 15 16">Belongs to the glutamine synthetase family.</text>
</comment>
<feature type="binding site" evidence="11">
    <location>
        <position position="369"/>
    </location>
    <ligand>
        <name>L-glutamate</name>
        <dbReference type="ChEBI" id="CHEBI:29985"/>
    </ligand>
</feature>
<dbReference type="SUPFAM" id="SSF55931">
    <property type="entry name" value="Glutamine synthetase/guanido kinase"/>
    <property type="match status" value="1"/>
</dbReference>
<feature type="binding site" evidence="12">
    <location>
        <position position="236"/>
    </location>
    <ligand>
        <name>ATP</name>
        <dbReference type="ChEBI" id="CHEBI:30616"/>
    </ligand>
</feature>
<evidence type="ECO:0000256" key="2">
    <source>
        <dbReference type="ARBA" id="ARBA00009897"/>
    </source>
</evidence>
<evidence type="ECO:0000256" key="8">
    <source>
        <dbReference type="ARBA" id="ARBA00022741"/>
    </source>
</evidence>
<evidence type="ECO:0000256" key="17">
    <source>
        <dbReference type="RuleBase" id="RU004356"/>
    </source>
</evidence>
<dbReference type="InterPro" id="IPR014746">
    <property type="entry name" value="Gln_synth/guanido_kin_cat_dom"/>
</dbReference>
<feature type="binding site" evidence="13">
    <location>
        <position position="249"/>
    </location>
    <ligand>
        <name>Mg(2+)</name>
        <dbReference type="ChEBI" id="CHEBI:18420"/>
        <label>1</label>
    </ligand>
</feature>
<reference evidence="20 21" key="1">
    <citation type="journal article" date="2011" name="J. Bacteriol.">
        <title>Genome Sequence of the Probiotic Strain Bifidobacterium animalis subsp. lactis CNCM I-2494.</title>
        <authorList>
            <person name="Chervaux C."/>
            <person name="Grimaldi C."/>
            <person name="Bolotin A."/>
            <person name="Quinquis B."/>
            <person name="Legrain-Raspaud S."/>
            <person name="van Hylckama Vlieg J.E."/>
            <person name="Denariaz G."/>
            <person name="Smokvina T."/>
        </authorList>
    </citation>
    <scope>NUCLEOTIDE SEQUENCE [LARGE SCALE GENOMIC DNA]</scope>
    <source>
        <strain evidence="20 21">CNCM I-2494</strain>
    </source>
</reference>
<dbReference type="SMART" id="SM01230">
    <property type="entry name" value="Gln-synt_C"/>
    <property type="match status" value="1"/>
</dbReference>
<evidence type="ECO:0000313" key="21">
    <source>
        <dbReference type="Proteomes" id="UP000008394"/>
    </source>
</evidence>
<feature type="binding site" evidence="12">
    <location>
        <position position="369"/>
    </location>
    <ligand>
        <name>ATP</name>
        <dbReference type="ChEBI" id="CHEBI:30616"/>
    </ligand>
</feature>
<comment type="cofactor">
    <cofactor evidence="13">
        <name>Mg(2+)</name>
        <dbReference type="ChEBI" id="CHEBI:18420"/>
    </cofactor>
    <text evidence="13">Binds 2 Mg(2+) ions per subunit.</text>
</comment>
<comment type="catalytic activity">
    <reaction evidence="10 17">
        <text>L-glutamate + NH4(+) + ATP = L-glutamine + ADP + phosphate + H(+)</text>
        <dbReference type="Rhea" id="RHEA:16169"/>
        <dbReference type="ChEBI" id="CHEBI:15378"/>
        <dbReference type="ChEBI" id="CHEBI:28938"/>
        <dbReference type="ChEBI" id="CHEBI:29985"/>
        <dbReference type="ChEBI" id="CHEBI:30616"/>
        <dbReference type="ChEBI" id="CHEBI:43474"/>
        <dbReference type="ChEBI" id="CHEBI:58359"/>
        <dbReference type="ChEBI" id="CHEBI:456216"/>
        <dbReference type="EC" id="6.3.1.2"/>
    </reaction>
</comment>
<evidence type="ECO:0000256" key="5">
    <source>
        <dbReference type="ARBA" id="ARBA00021364"/>
    </source>
</evidence>
<dbReference type="NCBIfam" id="TIGR00653">
    <property type="entry name" value="GlnA"/>
    <property type="match status" value="1"/>
</dbReference>
<protein>
    <recommendedName>
        <fullName evidence="5 17">Glutamine synthetase</fullName>
        <ecNumber evidence="4 17">6.3.1.2</ecNumber>
    </recommendedName>
</protein>
<sequence>MGEMLVPMLVERKQHRERSGPVTPLKTKADAEALVNQEGIEYVSVRFTDLIGVQQHFTVPASEFLKDAFDEGMPFDGSSIEGFQAINESDMKLVPDIETAFVDPFRKHKTLDVAFSIVDPLTDEPYSRDPRQVAAKAEAYLKSTGVADTASFAPEAEFFIFDKVRFGNDMRGSFYEVDSIEAPWNSGLDVEEDGTPNIGFKNRVKRGYFPVPPADHTQDLRDDMVANLQKVGLILERAHHEVAGAGQQEINYRFNSLQHAGDDLMKYKYVIHETAALAGKAATFMPKPIAGDNGTGMHCHQSLWKDGKPLFYDEKNYGGLSDMARWYIGGLIKHSSSVLAFTNPSLNSYHRLVPGFEAPVNLVYSARNRSAAIRIPLAGTSPAAKRIEFRAPDPSCNPFLAFSAQLMAGLDGILNHIEPPEPVDKDLYELPPEEHAGIKQVPSSLAEALDALEEDHDFLTAGDVFTEDLIETWIDLKRGEIDQARLQPTPLEYELYFHI</sequence>
<dbReference type="GO" id="GO:0006542">
    <property type="term" value="P:glutamine biosynthetic process"/>
    <property type="evidence" value="ECO:0007669"/>
    <property type="project" value="InterPro"/>
</dbReference>
<dbReference type="InterPro" id="IPR004809">
    <property type="entry name" value="Gln_synth_I"/>
</dbReference>
<dbReference type="PROSITE" id="PS00180">
    <property type="entry name" value="GLNA_1"/>
    <property type="match status" value="1"/>
</dbReference>
<evidence type="ECO:0000256" key="16">
    <source>
        <dbReference type="RuleBase" id="RU000384"/>
    </source>
</evidence>
<dbReference type="GO" id="GO:0019740">
    <property type="term" value="P:nitrogen utilization"/>
    <property type="evidence" value="ECO:0007669"/>
    <property type="project" value="TreeGrafter"/>
</dbReference>
<dbReference type="AlphaFoldDB" id="A0A806FQI0"/>
<feature type="binding site" evidence="11">
    <location>
        <position position="390"/>
    </location>
    <ligand>
        <name>L-glutamate</name>
        <dbReference type="ChEBI" id="CHEBI:29985"/>
    </ligand>
</feature>
<gene>
    <name evidence="20" type="ORF">BALAC2494_01665</name>
</gene>
<dbReference type="Proteomes" id="UP000008394">
    <property type="component" value="Chromosome"/>
</dbReference>
<dbReference type="InterPro" id="IPR008147">
    <property type="entry name" value="Gln_synt_N"/>
</dbReference>
<feature type="binding site" evidence="11">
    <location>
        <position position="357"/>
    </location>
    <ligand>
        <name>L-glutamate</name>
        <dbReference type="ChEBI" id="CHEBI:29985"/>
    </ligand>
</feature>
<dbReference type="Pfam" id="PF03951">
    <property type="entry name" value="Gln-synt_N"/>
    <property type="match status" value="1"/>
</dbReference>
<feature type="binding site" evidence="11">
    <location>
        <begin position="293"/>
        <end position="294"/>
    </location>
    <ligand>
        <name>L-glutamate</name>
        <dbReference type="ChEBI" id="CHEBI:29985"/>
    </ligand>
</feature>
<evidence type="ECO:0000259" key="19">
    <source>
        <dbReference type="PROSITE" id="PS51987"/>
    </source>
</evidence>
<dbReference type="InterPro" id="IPR036651">
    <property type="entry name" value="Gln_synt_N_sf"/>
</dbReference>
<evidence type="ECO:0000256" key="11">
    <source>
        <dbReference type="PIRSR" id="PIRSR604809-1"/>
    </source>
</evidence>
<feature type="binding site" evidence="13">
    <location>
        <position position="157"/>
    </location>
    <ligand>
        <name>Mg(2+)</name>
        <dbReference type="ChEBI" id="CHEBI:18420"/>
        <label>1</label>
    </ligand>
</feature>
<evidence type="ECO:0000259" key="18">
    <source>
        <dbReference type="PROSITE" id="PS51986"/>
    </source>
</evidence>
<feature type="modified residue" description="O-AMP-tyrosine" evidence="14">
    <location>
        <position position="428"/>
    </location>
</feature>
<dbReference type="InterPro" id="IPR027303">
    <property type="entry name" value="Gln_synth_gly_rich_site"/>
</dbReference>
<keyword evidence="9 12" id="KW-0067">ATP-binding</keyword>
<evidence type="ECO:0000256" key="6">
    <source>
        <dbReference type="ARBA" id="ARBA00022490"/>
    </source>
</evidence>
<keyword evidence="6" id="KW-0963">Cytoplasm</keyword>
<evidence type="ECO:0000256" key="7">
    <source>
        <dbReference type="ARBA" id="ARBA00022598"/>
    </source>
</evidence>
<evidence type="ECO:0000256" key="4">
    <source>
        <dbReference type="ARBA" id="ARBA00012937"/>
    </source>
</evidence>
<feature type="binding site" evidence="13">
    <location>
        <position position="298"/>
    </location>
    <ligand>
        <name>Mg(2+)</name>
        <dbReference type="ChEBI" id="CHEBI:18420"/>
        <label>1</label>
    </ligand>
</feature>
<dbReference type="GO" id="GO:0046872">
    <property type="term" value="F:metal ion binding"/>
    <property type="evidence" value="ECO:0007669"/>
    <property type="project" value="UniProtKB-KW"/>
</dbReference>
<dbReference type="PROSITE" id="PS00181">
    <property type="entry name" value="GLNA_ATP"/>
    <property type="match status" value="1"/>
</dbReference>
<feature type="binding site" evidence="11">
    <location>
        <position position="351"/>
    </location>
    <ligand>
        <name>L-glutamate</name>
        <dbReference type="ChEBI" id="CHEBI:29985"/>
    </ligand>
</feature>
<evidence type="ECO:0000256" key="1">
    <source>
        <dbReference type="ARBA" id="ARBA00004496"/>
    </source>
</evidence>
<feature type="binding site" evidence="13">
    <location>
        <position position="241"/>
    </location>
    <ligand>
        <name>Mg(2+)</name>
        <dbReference type="ChEBI" id="CHEBI:18420"/>
        <label>1</label>
    </ligand>
</feature>
<dbReference type="PROSITE" id="PS51987">
    <property type="entry name" value="GS_CATALYTIC"/>
    <property type="match status" value="1"/>
</dbReference>
<comment type="subcellular location">
    <subcellularLocation>
        <location evidence="1">Cytoplasm</location>
    </subcellularLocation>
</comment>
<keyword evidence="13" id="KW-0479">Metal-binding</keyword>
<evidence type="ECO:0000256" key="14">
    <source>
        <dbReference type="PIRSR" id="PIRSR604809-50"/>
    </source>
</evidence>
<dbReference type="PANTHER" id="PTHR43407">
    <property type="entry name" value="GLUTAMINE SYNTHETASE"/>
    <property type="match status" value="1"/>
</dbReference>
<dbReference type="InterPro" id="IPR027302">
    <property type="entry name" value="Gln_synth_N_conserv_site"/>
</dbReference>
<dbReference type="PROSITE" id="PS51986">
    <property type="entry name" value="GS_BETA_GRASP"/>
    <property type="match status" value="1"/>
</dbReference>
<evidence type="ECO:0000313" key="20">
    <source>
        <dbReference type="EMBL" id="AEK30158.1"/>
    </source>
</evidence>
<feature type="binding site" evidence="12">
    <location>
        <begin position="300"/>
        <end position="302"/>
    </location>
    <ligand>
        <name>ATP</name>
        <dbReference type="ChEBI" id="CHEBI:30616"/>
    </ligand>
</feature>
<name>A0A806FQI0_BIFAN</name>
<dbReference type="Gene3D" id="3.10.20.70">
    <property type="entry name" value="Glutamine synthetase, N-terminal domain"/>
    <property type="match status" value="1"/>
</dbReference>
<dbReference type="GO" id="GO:0005737">
    <property type="term" value="C:cytoplasm"/>
    <property type="evidence" value="ECO:0007669"/>
    <property type="project" value="UniProtKB-SubCell"/>
</dbReference>
<comment type="subunit">
    <text evidence="3">Oligomer of 12 subunits arranged in the form of two hexagons.</text>
</comment>
<keyword evidence="13" id="KW-0460">Magnesium</keyword>
<accession>A0A806FQI0</accession>
<evidence type="ECO:0000256" key="15">
    <source>
        <dbReference type="PROSITE-ProRule" id="PRU01330"/>
    </source>
</evidence>
<keyword evidence="14" id="KW-0597">Phosphoprotein</keyword>
<feature type="binding site" evidence="13">
    <location>
        <position position="155"/>
    </location>
    <ligand>
        <name>Mg(2+)</name>
        <dbReference type="ChEBI" id="CHEBI:18420"/>
        <label>1</label>
    </ligand>
</feature>
<organism evidence="20 21">
    <name type="scientific">Bifidobacterium animalis subsp. lactis CNCM I-2494</name>
    <dbReference type="NCBI Taxonomy" id="1042403"/>
    <lineage>
        <taxon>Bacteria</taxon>
        <taxon>Bacillati</taxon>
        <taxon>Actinomycetota</taxon>
        <taxon>Actinomycetes</taxon>
        <taxon>Bifidobacteriales</taxon>
        <taxon>Bifidobacteriaceae</taxon>
        <taxon>Bifidobacterium</taxon>
    </lineage>
</organism>
<feature type="binding site" evidence="13">
    <location>
        <position position="388"/>
    </location>
    <ligand>
        <name>Mg(2+)</name>
        <dbReference type="ChEBI" id="CHEBI:18420"/>
        <label>1</label>
    </ligand>
</feature>
<dbReference type="EMBL" id="CP002915">
    <property type="protein sequence ID" value="AEK30158.1"/>
    <property type="molecule type" value="Genomic_DNA"/>
</dbReference>
<dbReference type="GO" id="GO:0016020">
    <property type="term" value="C:membrane"/>
    <property type="evidence" value="ECO:0007669"/>
    <property type="project" value="TreeGrafter"/>
</dbReference>
<dbReference type="PANTHER" id="PTHR43407:SF1">
    <property type="entry name" value="LENGSIN"/>
    <property type="match status" value="1"/>
</dbReference>
<dbReference type="GO" id="GO:0004356">
    <property type="term" value="F:glutamine synthetase activity"/>
    <property type="evidence" value="ECO:0007669"/>
    <property type="project" value="UniProtKB-EC"/>
</dbReference>
<evidence type="ECO:0000256" key="12">
    <source>
        <dbReference type="PIRSR" id="PIRSR604809-2"/>
    </source>
</evidence>
<dbReference type="FunFam" id="3.30.590.10:FF:000001">
    <property type="entry name" value="Glutamine synthetase"/>
    <property type="match status" value="1"/>
</dbReference>
<dbReference type="EC" id="6.3.1.2" evidence="4 17"/>
<dbReference type="InterPro" id="IPR008146">
    <property type="entry name" value="Gln_synth_cat_dom"/>
</dbReference>
<evidence type="ECO:0000256" key="13">
    <source>
        <dbReference type="PIRSR" id="PIRSR604809-3"/>
    </source>
</evidence>
<dbReference type="GO" id="GO:0005524">
    <property type="term" value="F:ATP binding"/>
    <property type="evidence" value="ECO:0007669"/>
    <property type="project" value="UniProtKB-KW"/>
</dbReference>
<dbReference type="Pfam" id="PF00120">
    <property type="entry name" value="Gln-synt_C"/>
    <property type="match status" value="1"/>
</dbReference>